<dbReference type="OrthoDB" id="9768177at2"/>
<evidence type="ECO:0000313" key="13">
    <source>
        <dbReference type="Proteomes" id="UP000185003"/>
    </source>
</evidence>
<evidence type="ECO:0000256" key="1">
    <source>
        <dbReference type="ARBA" id="ARBA00004571"/>
    </source>
</evidence>
<evidence type="ECO:0000259" key="10">
    <source>
        <dbReference type="Pfam" id="PF07715"/>
    </source>
</evidence>
<dbReference type="Pfam" id="PF07715">
    <property type="entry name" value="Plug"/>
    <property type="match status" value="1"/>
</dbReference>
<gene>
    <name evidence="12" type="ORF">SAMN04488055_5563</name>
</gene>
<dbReference type="PANTHER" id="PTHR30069:SF29">
    <property type="entry name" value="HEMOGLOBIN AND HEMOGLOBIN-HAPTOGLOBIN-BINDING PROTEIN 1-RELATED"/>
    <property type="match status" value="1"/>
</dbReference>
<dbReference type="SUPFAM" id="SSF56935">
    <property type="entry name" value="Porins"/>
    <property type="match status" value="1"/>
</dbReference>
<reference evidence="13" key="1">
    <citation type="submission" date="2016-11" db="EMBL/GenBank/DDBJ databases">
        <authorList>
            <person name="Varghese N."/>
            <person name="Submissions S."/>
        </authorList>
    </citation>
    <scope>NUCLEOTIDE SEQUENCE [LARGE SCALE GENOMIC DNA]</scope>
    <source>
        <strain evidence="13">DSM 24787</strain>
    </source>
</reference>
<comment type="subcellular location">
    <subcellularLocation>
        <location evidence="1 8">Cell outer membrane</location>
        <topology evidence="1 8">Multi-pass membrane protein</topology>
    </subcellularLocation>
</comment>
<feature type="domain" description="Outer membrane protein beta-barrel" evidence="11">
    <location>
        <begin position="717"/>
        <end position="811"/>
    </location>
</feature>
<evidence type="ECO:0000256" key="4">
    <source>
        <dbReference type="ARBA" id="ARBA00022692"/>
    </source>
</evidence>
<evidence type="ECO:0000256" key="5">
    <source>
        <dbReference type="ARBA" id="ARBA00022729"/>
    </source>
</evidence>
<dbReference type="InterPro" id="IPR012910">
    <property type="entry name" value="Plug_dom"/>
</dbReference>
<evidence type="ECO:0000256" key="9">
    <source>
        <dbReference type="SAM" id="SignalP"/>
    </source>
</evidence>
<evidence type="ECO:0000256" key="8">
    <source>
        <dbReference type="PROSITE-ProRule" id="PRU01360"/>
    </source>
</evidence>
<keyword evidence="5 9" id="KW-0732">Signal</keyword>
<keyword evidence="2 8" id="KW-0813">Transport</keyword>
<sequence>MRQNYMLATLLLLLTTITLHAQSRKITGKVITEGGQPLPGVSVFIKGTGTGTATAADGTYALQPPDTATLLTFSLIGMETQSILINGQSTINITLHAADKQLQEVVVTALGISRSKKALGYAVQEVKSAELQTRPTNALSALSGKVAGLQVITSGGNMGGSSRVLLRGINSISGNNQPLFVIDGVTIDNADLNTKSTTNGSAGKDVGNMIQDLNPDDIENVSVLKGPSAAALYGSRAANGVILITTKKGRTGRGYDVTINSGIELERINRLPERQKLYGGGKSNTFQEAVINGQTYKIVDYGMDESWGPKLDGTPVLNWYNLDPEYTSDYLKATPWVYPKKDVTDFFRTGISSTNNISVSGGGEDQTFRLSYTNKSVRGTIPNSSLQRNTINFSGSTRFSRLLATANFNYVKNSSTGRPWTGASNRNIMLEAFQWGQVQVDYDKLSDYKRPDGTPRSWNRNSWENTTAGRATKYIDNPYWSAYESYLEENRDRFYGNIGLAYDVNNWLQLSSKVNADIYNYQYQDRIAVFSRSQSNYTEYANSFNEFNYEFLATANKRWNTLSLTAYAGGNIMDQKRRISNAATQGGLIIPLYYNLKNATSVLNESNFYHKSIYSLFGSVSLGYKNLLFLDGTIRNDWSSTLPRDKNSFAYPSVSSSFIISELEGLKDISWLNFLKVRLGWAQVGNDTDPYQLQQAYEAQQPFNGNPGYKLPAVLANKDLKPEITSSWETGLNVRAFNNRVGLDVTFYNNDSKNQIINIPVSTALGYESKFINAGKINNRGVEVTLNVAPVRTTDFNWDVSFNWSKNTNKVVKLSEGVTSFPLTDPTGSLITLVAREGEAYGQLLGYDFVYDNAGNKVITANGAYARTEQLRSIGSVLPKWQFGVQQQFSYKRFDASFLVDGRVGGKVFSQTYKVGMQTGVLAPTAANGIRENGLVLEGVNGDVVFKPDGSYTVSNTKTNTTKISAYDWAYGFSNGPTTQSVFDGTYVKLREVTAGYTIPFAKTSAIRQVRVAGYGRNLWNIYQANKFIDPELTNSGGNIQGVEGGNLPLPITFGVNVQVKF</sequence>
<dbReference type="Pfam" id="PF14905">
    <property type="entry name" value="OMP_b-brl_3"/>
    <property type="match status" value="1"/>
</dbReference>
<dbReference type="PROSITE" id="PS52016">
    <property type="entry name" value="TONB_DEPENDENT_REC_3"/>
    <property type="match status" value="1"/>
</dbReference>
<dbReference type="GO" id="GO:0015344">
    <property type="term" value="F:siderophore uptake transmembrane transporter activity"/>
    <property type="evidence" value="ECO:0007669"/>
    <property type="project" value="TreeGrafter"/>
</dbReference>
<feature type="domain" description="TonB-dependent receptor plug" evidence="10">
    <location>
        <begin position="117"/>
        <end position="241"/>
    </location>
</feature>
<evidence type="ECO:0000256" key="6">
    <source>
        <dbReference type="ARBA" id="ARBA00023136"/>
    </source>
</evidence>
<organism evidence="12 13">
    <name type="scientific">Chitinophaga niabensis</name>
    <dbReference type="NCBI Taxonomy" id="536979"/>
    <lineage>
        <taxon>Bacteria</taxon>
        <taxon>Pseudomonadati</taxon>
        <taxon>Bacteroidota</taxon>
        <taxon>Chitinophagia</taxon>
        <taxon>Chitinophagales</taxon>
        <taxon>Chitinophagaceae</taxon>
        <taxon>Chitinophaga</taxon>
    </lineage>
</organism>
<dbReference type="STRING" id="536979.SAMN04488055_5563"/>
<feature type="signal peptide" evidence="9">
    <location>
        <begin position="1"/>
        <end position="21"/>
    </location>
</feature>
<dbReference type="Gene3D" id="2.60.40.1120">
    <property type="entry name" value="Carboxypeptidase-like, regulatory domain"/>
    <property type="match status" value="1"/>
</dbReference>
<dbReference type="GO" id="GO:0044718">
    <property type="term" value="P:siderophore transmembrane transport"/>
    <property type="evidence" value="ECO:0007669"/>
    <property type="project" value="TreeGrafter"/>
</dbReference>
<keyword evidence="4 8" id="KW-0812">Transmembrane</keyword>
<dbReference type="GO" id="GO:0009279">
    <property type="term" value="C:cell outer membrane"/>
    <property type="evidence" value="ECO:0007669"/>
    <property type="project" value="UniProtKB-SubCell"/>
</dbReference>
<dbReference type="PANTHER" id="PTHR30069">
    <property type="entry name" value="TONB-DEPENDENT OUTER MEMBRANE RECEPTOR"/>
    <property type="match status" value="1"/>
</dbReference>
<dbReference type="NCBIfam" id="TIGR04057">
    <property type="entry name" value="SusC_RagA_signa"/>
    <property type="match status" value="1"/>
</dbReference>
<keyword evidence="13" id="KW-1185">Reference proteome</keyword>
<accession>A0A1N6KCF6</accession>
<dbReference type="InterPro" id="IPR041700">
    <property type="entry name" value="OMP_b-brl_3"/>
</dbReference>
<dbReference type="NCBIfam" id="TIGR04056">
    <property type="entry name" value="OMP_RagA_SusC"/>
    <property type="match status" value="1"/>
</dbReference>
<name>A0A1N6KCF6_9BACT</name>
<dbReference type="AlphaFoldDB" id="A0A1N6KCF6"/>
<feature type="chain" id="PRO_5012681224" evidence="9">
    <location>
        <begin position="22"/>
        <end position="1062"/>
    </location>
</feature>
<dbReference type="InterPro" id="IPR023996">
    <property type="entry name" value="TonB-dep_OMP_SusC/RagA"/>
</dbReference>
<proteinExistence type="inferred from homology"/>
<dbReference type="InterPro" id="IPR008969">
    <property type="entry name" value="CarboxyPept-like_regulatory"/>
</dbReference>
<evidence type="ECO:0000256" key="2">
    <source>
        <dbReference type="ARBA" id="ARBA00022448"/>
    </source>
</evidence>
<dbReference type="Gene3D" id="2.40.170.20">
    <property type="entry name" value="TonB-dependent receptor, beta-barrel domain"/>
    <property type="match status" value="1"/>
</dbReference>
<evidence type="ECO:0000259" key="11">
    <source>
        <dbReference type="Pfam" id="PF14905"/>
    </source>
</evidence>
<evidence type="ECO:0000313" key="12">
    <source>
        <dbReference type="EMBL" id="SIO54231.1"/>
    </source>
</evidence>
<dbReference type="EMBL" id="FSRA01000002">
    <property type="protein sequence ID" value="SIO54231.1"/>
    <property type="molecule type" value="Genomic_DNA"/>
</dbReference>
<keyword evidence="6 8" id="KW-0472">Membrane</keyword>
<dbReference type="RefSeq" id="WP_084185863.1">
    <property type="nucleotide sequence ID" value="NZ_FSRA01000002.1"/>
</dbReference>
<dbReference type="InterPro" id="IPR037066">
    <property type="entry name" value="Plug_dom_sf"/>
</dbReference>
<dbReference type="SUPFAM" id="SSF49464">
    <property type="entry name" value="Carboxypeptidase regulatory domain-like"/>
    <property type="match status" value="1"/>
</dbReference>
<evidence type="ECO:0000256" key="3">
    <source>
        <dbReference type="ARBA" id="ARBA00022452"/>
    </source>
</evidence>
<dbReference type="InterPro" id="IPR023997">
    <property type="entry name" value="TonB-dep_OMP_SusC/RagA_CS"/>
</dbReference>
<keyword evidence="3 8" id="KW-1134">Transmembrane beta strand</keyword>
<protein>
    <submittedName>
        <fullName evidence="12">TonB-linked outer membrane protein, SusC/RagA family</fullName>
    </submittedName>
</protein>
<dbReference type="Pfam" id="PF13715">
    <property type="entry name" value="CarbopepD_reg_2"/>
    <property type="match status" value="1"/>
</dbReference>
<dbReference type="Proteomes" id="UP000185003">
    <property type="component" value="Unassembled WGS sequence"/>
</dbReference>
<comment type="similarity">
    <text evidence="8">Belongs to the TonB-dependent receptor family.</text>
</comment>
<dbReference type="InterPro" id="IPR039426">
    <property type="entry name" value="TonB-dep_rcpt-like"/>
</dbReference>
<evidence type="ECO:0000256" key="7">
    <source>
        <dbReference type="ARBA" id="ARBA00023237"/>
    </source>
</evidence>
<dbReference type="Gene3D" id="2.170.130.10">
    <property type="entry name" value="TonB-dependent receptor, plug domain"/>
    <property type="match status" value="1"/>
</dbReference>
<dbReference type="InterPro" id="IPR036942">
    <property type="entry name" value="Beta-barrel_TonB_sf"/>
</dbReference>
<keyword evidence="7 8" id="KW-0998">Cell outer membrane</keyword>